<dbReference type="PANTHER" id="PTHR30303:SF4">
    <property type="entry name" value="HYDROGENASE EXPRESSION_FORMATION PROTEIN HYPE"/>
    <property type="match status" value="1"/>
</dbReference>
<dbReference type="InterPro" id="IPR036921">
    <property type="entry name" value="PurM-like_N_sf"/>
</dbReference>
<dbReference type="Gene3D" id="3.90.650.10">
    <property type="entry name" value="PurM-like C-terminal domain"/>
    <property type="match status" value="1"/>
</dbReference>
<keyword evidence="5" id="KW-1185">Reference proteome</keyword>
<comment type="similarity">
    <text evidence="1">Belongs to the HypE family.</text>
</comment>
<dbReference type="AlphaFoldDB" id="A0AB73T1G3"/>
<dbReference type="SUPFAM" id="SSF56042">
    <property type="entry name" value="PurM C-terminal domain-like"/>
    <property type="match status" value="1"/>
</dbReference>
<dbReference type="PANTHER" id="PTHR30303">
    <property type="entry name" value="HYDROGENASE ISOENZYMES FORMATION PROTEIN HYPE"/>
    <property type="match status" value="1"/>
</dbReference>
<dbReference type="CDD" id="cd06061">
    <property type="entry name" value="PurM-like1"/>
    <property type="match status" value="1"/>
</dbReference>
<dbReference type="EMBL" id="QGGY01000011">
    <property type="protein sequence ID" value="PWJ73810.1"/>
    <property type="molecule type" value="Genomic_DNA"/>
</dbReference>
<accession>A0AB73T1G3</accession>
<evidence type="ECO:0000259" key="2">
    <source>
        <dbReference type="Pfam" id="PF00586"/>
    </source>
</evidence>
<dbReference type="Pfam" id="PF00586">
    <property type="entry name" value="AIRS"/>
    <property type="match status" value="1"/>
</dbReference>
<dbReference type="InterPro" id="IPR010918">
    <property type="entry name" value="PurM-like_C_dom"/>
</dbReference>
<feature type="domain" description="PurM-like C-terminal" evidence="3">
    <location>
        <begin position="152"/>
        <end position="303"/>
    </location>
</feature>
<dbReference type="InterPro" id="IPR011854">
    <property type="entry name" value="HypE"/>
</dbReference>
<dbReference type="Gene3D" id="3.30.1330.10">
    <property type="entry name" value="PurM-like, N-terminal domain"/>
    <property type="match status" value="1"/>
</dbReference>
<dbReference type="RefSeq" id="WP_109747600.1">
    <property type="nucleotide sequence ID" value="NZ_JANKBI010000011.1"/>
</dbReference>
<sequence length="339" mass="36500">MKAGKIPETVLKRSVLRQLKTTRPEVLTGPRVGEDCGVLELGPDEVFVCTTDPVTASAVDCGKLGIHAAVNDLASAGAEPVAVMLSILLPVSCEEEELKEIMAQVEQTCAYLHIQVLGGHTESTPAVNMPVITVTGIGKAKKDGYLTSSGLKPGDDLMVTKWIGLEGTSIIVKEKWKELSERFPEAMLEEARDFDKYLSVVKEAGAASRFGADAMHDVTEGGIFGALWEMAECAGTGLEADLRKIPIRQETIEICEMYGLNPYGLISGGSLLIGTPDGYSLVRELEKLGIPSVVIGKATPGNDRVVLNGGERRFLERPRADEIYALGQTDEEESKTPRQ</sequence>
<evidence type="ECO:0000259" key="3">
    <source>
        <dbReference type="Pfam" id="PF02769"/>
    </source>
</evidence>
<gene>
    <name evidence="4" type="ORF">C7383_111146</name>
</gene>
<dbReference type="Pfam" id="PF02769">
    <property type="entry name" value="AIRS_C"/>
    <property type="match status" value="1"/>
</dbReference>
<feature type="domain" description="PurM-like N-terminal" evidence="2">
    <location>
        <begin position="33"/>
        <end position="139"/>
    </location>
</feature>
<dbReference type="Proteomes" id="UP000245412">
    <property type="component" value="Unassembled WGS sequence"/>
</dbReference>
<evidence type="ECO:0000256" key="1">
    <source>
        <dbReference type="ARBA" id="ARBA00006243"/>
    </source>
</evidence>
<dbReference type="PIRSF" id="PIRSF005644">
    <property type="entry name" value="Hdrgns_mtr_HypE"/>
    <property type="match status" value="1"/>
</dbReference>
<comment type="caution">
    <text evidence="4">The sequence shown here is derived from an EMBL/GenBank/DDBJ whole genome shotgun (WGS) entry which is preliminary data.</text>
</comment>
<reference evidence="4 5" key="1">
    <citation type="submission" date="2018-05" db="EMBL/GenBank/DDBJ databases">
        <authorList>
            <person name="Goeker M."/>
            <person name="Huntemann M."/>
            <person name="Clum A."/>
            <person name="Pillay M."/>
            <person name="Palaniappan K."/>
            <person name="Varghese N."/>
            <person name="Mikhailova N."/>
            <person name="Stamatis D."/>
            <person name="Reddy T."/>
            <person name="Daum C."/>
            <person name="Shapiro N."/>
            <person name="Ivanova N."/>
            <person name="Kyrpides N."/>
            <person name="Woyke T."/>
        </authorList>
    </citation>
    <scope>NUCLEOTIDE SEQUENCE [LARGE SCALE GENOMIC DNA]</scope>
    <source>
        <strain evidence="4 5">DSM 26524</strain>
    </source>
</reference>
<dbReference type="InterPro" id="IPR016188">
    <property type="entry name" value="PurM-like_N"/>
</dbReference>
<name>A0AB73T1G3_9FIRM</name>
<dbReference type="SUPFAM" id="SSF55326">
    <property type="entry name" value="PurM N-terminal domain-like"/>
    <property type="match status" value="1"/>
</dbReference>
<dbReference type="InterPro" id="IPR036676">
    <property type="entry name" value="PurM-like_C_sf"/>
</dbReference>
<protein>
    <submittedName>
        <fullName evidence="4">Hydrogenase maturation factor</fullName>
    </submittedName>
</protein>
<organism evidence="4 5">
    <name type="scientific">Murimonas intestini</name>
    <dbReference type="NCBI Taxonomy" id="1337051"/>
    <lineage>
        <taxon>Bacteria</taxon>
        <taxon>Bacillati</taxon>
        <taxon>Bacillota</taxon>
        <taxon>Clostridia</taxon>
        <taxon>Lachnospirales</taxon>
        <taxon>Lachnospiraceae</taxon>
        <taxon>Murimonas</taxon>
    </lineage>
</organism>
<dbReference type="GO" id="GO:0051604">
    <property type="term" value="P:protein maturation"/>
    <property type="evidence" value="ECO:0007669"/>
    <property type="project" value="TreeGrafter"/>
</dbReference>
<evidence type="ECO:0000313" key="4">
    <source>
        <dbReference type="EMBL" id="PWJ73810.1"/>
    </source>
</evidence>
<evidence type="ECO:0000313" key="5">
    <source>
        <dbReference type="Proteomes" id="UP000245412"/>
    </source>
</evidence>
<proteinExistence type="inferred from homology"/>